<evidence type="ECO:0000313" key="2">
    <source>
        <dbReference type="EMBL" id="KAI1691182.1"/>
    </source>
</evidence>
<reference evidence="2" key="1">
    <citation type="submission" date="2022-01" db="EMBL/GenBank/DDBJ databases">
        <title>Genome Sequence Resource for Two Populations of Ditylenchus destructor, the Migratory Endoparasitic Phytonematode.</title>
        <authorList>
            <person name="Zhang H."/>
            <person name="Lin R."/>
            <person name="Xie B."/>
        </authorList>
    </citation>
    <scope>NUCLEOTIDE SEQUENCE</scope>
    <source>
        <strain evidence="2">BazhouSP</strain>
    </source>
</reference>
<evidence type="ECO:0000313" key="3">
    <source>
        <dbReference type="Proteomes" id="UP001201812"/>
    </source>
</evidence>
<name>A0AAD4ME51_9BILA</name>
<protein>
    <submittedName>
        <fullName evidence="2">Uncharacterized protein</fullName>
    </submittedName>
</protein>
<organism evidence="2 3">
    <name type="scientific">Ditylenchus destructor</name>
    <dbReference type="NCBI Taxonomy" id="166010"/>
    <lineage>
        <taxon>Eukaryota</taxon>
        <taxon>Metazoa</taxon>
        <taxon>Ecdysozoa</taxon>
        <taxon>Nematoda</taxon>
        <taxon>Chromadorea</taxon>
        <taxon>Rhabditida</taxon>
        <taxon>Tylenchina</taxon>
        <taxon>Tylenchomorpha</taxon>
        <taxon>Sphaerularioidea</taxon>
        <taxon>Anguinidae</taxon>
        <taxon>Anguininae</taxon>
        <taxon>Ditylenchus</taxon>
    </lineage>
</organism>
<gene>
    <name evidence="2" type="ORF">DdX_22038</name>
</gene>
<feature type="compositionally biased region" description="Basic residues" evidence="1">
    <location>
        <begin position="1"/>
        <end position="10"/>
    </location>
</feature>
<proteinExistence type="predicted"/>
<keyword evidence="3" id="KW-1185">Reference proteome</keyword>
<dbReference type="EMBL" id="JAKKPZ010000982">
    <property type="protein sequence ID" value="KAI1691182.1"/>
    <property type="molecule type" value="Genomic_DNA"/>
</dbReference>
<dbReference type="AlphaFoldDB" id="A0AAD4ME51"/>
<accession>A0AAD4ME51</accession>
<evidence type="ECO:0000256" key="1">
    <source>
        <dbReference type="SAM" id="MobiDB-lite"/>
    </source>
</evidence>
<sequence>MQKGWRRCRARPSPGFARGEYDRGVGERARSPRLIGLPIINGAEGQHMQTPPFPRPLSRPACSRGFADAAYPHLVPRITLADGAVLMPLAFFKDVRVTRRGAVTEVRWRQGGLDRMGGNDARPDRRASIETHYILAPGRITRSDRLRLAPGVRAARIDLEFASFSGAPSIRAGEVTFGERRGAWVCRDGIDGCTAGKAESPEYRGPGVGFATVVRCAKTAPSGGAGTIALTWELSYNR</sequence>
<feature type="region of interest" description="Disordered" evidence="1">
    <location>
        <begin position="1"/>
        <end position="24"/>
    </location>
</feature>
<comment type="caution">
    <text evidence="2">The sequence shown here is derived from an EMBL/GenBank/DDBJ whole genome shotgun (WGS) entry which is preliminary data.</text>
</comment>
<dbReference type="Proteomes" id="UP001201812">
    <property type="component" value="Unassembled WGS sequence"/>
</dbReference>